<keyword evidence="19" id="KW-1185">Reference proteome</keyword>
<dbReference type="InterPro" id="IPR000086">
    <property type="entry name" value="NUDIX_hydrolase_dom"/>
</dbReference>
<name>A0A913XI75_EXADI</name>
<dbReference type="EnsemblMetazoa" id="XM_021049163.2">
    <property type="protein sequence ID" value="XP_020904822.1"/>
    <property type="gene ID" value="LOC110243101"/>
</dbReference>
<evidence type="ECO:0000256" key="8">
    <source>
        <dbReference type="ARBA" id="ARBA00036546"/>
    </source>
</evidence>
<evidence type="ECO:0000313" key="18">
    <source>
        <dbReference type="EnsemblMetazoa" id="XP_020904822.1"/>
    </source>
</evidence>
<dbReference type="Pfam" id="PF00293">
    <property type="entry name" value="NUDIX"/>
    <property type="match status" value="1"/>
</dbReference>
<keyword evidence="6" id="KW-0460">Magnesium</keyword>
<evidence type="ECO:0000256" key="2">
    <source>
        <dbReference type="ARBA" id="ARBA00001946"/>
    </source>
</evidence>
<evidence type="ECO:0000256" key="12">
    <source>
        <dbReference type="ARBA" id="ARBA00070687"/>
    </source>
</evidence>
<dbReference type="GeneID" id="110243101"/>
<dbReference type="PROSITE" id="PS00893">
    <property type="entry name" value="NUDIX_BOX"/>
    <property type="match status" value="1"/>
</dbReference>
<dbReference type="InterPro" id="IPR015797">
    <property type="entry name" value="NUDIX_hydrolase-like_dom_sf"/>
</dbReference>
<dbReference type="GO" id="GO:0005829">
    <property type="term" value="C:cytosol"/>
    <property type="evidence" value="ECO:0007669"/>
    <property type="project" value="TreeGrafter"/>
</dbReference>
<dbReference type="PANTHER" id="PTHR16099:SF5">
    <property type="entry name" value="NUCLEOTIDE TRIPHOSPHATE DIPHOSPHATASE NUDT15"/>
    <property type="match status" value="1"/>
</dbReference>
<dbReference type="GO" id="GO:0006203">
    <property type="term" value="P:dGTP catabolic process"/>
    <property type="evidence" value="ECO:0007669"/>
    <property type="project" value="TreeGrafter"/>
</dbReference>
<dbReference type="GO" id="GO:0008413">
    <property type="term" value="F:8-oxo-7,8-dihydroguanosine triphosphate pyrophosphatase activity"/>
    <property type="evidence" value="ECO:0007669"/>
    <property type="project" value="UniProtKB-ARBA"/>
</dbReference>
<evidence type="ECO:0000313" key="19">
    <source>
        <dbReference type="Proteomes" id="UP000887567"/>
    </source>
</evidence>
<evidence type="ECO:0000256" key="1">
    <source>
        <dbReference type="ARBA" id="ARBA00001936"/>
    </source>
</evidence>
<comment type="cofactor">
    <cofactor evidence="2">
        <name>Mg(2+)</name>
        <dbReference type="ChEBI" id="CHEBI:18420"/>
    </cofactor>
</comment>
<dbReference type="GO" id="GO:0035539">
    <property type="term" value="F:8-oxo-7,8-dihydrodeoxyguanosine triphosphate pyrophosphatase activity"/>
    <property type="evidence" value="ECO:0007669"/>
    <property type="project" value="TreeGrafter"/>
</dbReference>
<dbReference type="Proteomes" id="UP000887567">
    <property type="component" value="Unplaced"/>
</dbReference>
<dbReference type="GO" id="GO:0006950">
    <property type="term" value="P:response to stress"/>
    <property type="evidence" value="ECO:0007669"/>
    <property type="project" value="UniProtKB-ARBA"/>
</dbReference>
<evidence type="ECO:0000256" key="9">
    <source>
        <dbReference type="ARBA" id="ARBA00036800"/>
    </source>
</evidence>
<accession>A0A913XI75</accession>
<evidence type="ECO:0000256" key="13">
    <source>
        <dbReference type="ARBA" id="ARBA00076736"/>
    </source>
</evidence>
<dbReference type="CDD" id="cd04678">
    <property type="entry name" value="NUDIX_MTH2_Nudt15"/>
    <property type="match status" value="1"/>
</dbReference>
<dbReference type="PROSITE" id="PS51462">
    <property type="entry name" value="NUDIX"/>
    <property type="match status" value="1"/>
</dbReference>
<evidence type="ECO:0000259" key="17">
    <source>
        <dbReference type="PROSITE" id="PS51462"/>
    </source>
</evidence>
<organism evidence="18 19">
    <name type="scientific">Exaiptasia diaphana</name>
    <name type="common">Tropical sea anemone</name>
    <name type="synonym">Aiptasia pulchella</name>
    <dbReference type="NCBI Taxonomy" id="2652724"/>
    <lineage>
        <taxon>Eukaryota</taxon>
        <taxon>Metazoa</taxon>
        <taxon>Cnidaria</taxon>
        <taxon>Anthozoa</taxon>
        <taxon>Hexacorallia</taxon>
        <taxon>Actiniaria</taxon>
        <taxon>Aiptasiidae</taxon>
        <taxon>Exaiptasia</taxon>
    </lineage>
</organism>
<dbReference type="SUPFAM" id="SSF55811">
    <property type="entry name" value="Nudix"/>
    <property type="match status" value="1"/>
</dbReference>
<dbReference type="PRINTS" id="PR00502">
    <property type="entry name" value="NUDIXFAMILY"/>
</dbReference>
<feature type="domain" description="Nudix hydrolase" evidence="17">
    <location>
        <begin position="7"/>
        <end position="143"/>
    </location>
</feature>
<dbReference type="OrthoDB" id="447842at2759"/>
<dbReference type="AlphaFoldDB" id="A0A913XI75"/>
<comment type="cofactor">
    <cofactor evidence="1">
        <name>Mn(2+)</name>
        <dbReference type="ChEBI" id="CHEBI:29035"/>
    </cofactor>
</comment>
<keyword evidence="4" id="KW-0479">Metal-binding</keyword>
<dbReference type="InterPro" id="IPR020084">
    <property type="entry name" value="NUDIX_hydrolase_CS"/>
</dbReference>
<evidence type="ECO:0000256" key="11">
    <source>
        <dbReference type="ARBA" id="ARBA00062087"/>
    </source>
</evidence>
<dbReference type="KEGG" id="epa:110243101"/>
<evidence type="ECO:0000256" key="15">
    <source>
        <dbReference type="ARBA" id="ARBA00080476"/>
    </source>
</evidence>
<evidence type="ECO:0000256" key="5">
    <source>
        <dbReference type="ARBA" id="ARBA00022801"/>
    </source>
</evidence>
<dbReference type="FunFam" id="3.90.79.10:FF:000034">
    <property type="entry name" value="Nucleotide triphosphate diphosphatase NUDT15"/>
    <property type="match status" value="1"/>
</dbReference>
<proteinExistence type="inferred from homology"/>
<keyword evidence="7" id="KW-0464">Manganese</keyword>
<dbReference type="OMA" id="CEGWEWW"/>
<dbReference type="InterPro" id="IPR020476">
    <property type="entry name" value="Nudix_hydrolase"/>
</dbReference>
<protein>
    <recommendedName>
        <fullName evidence="12">Nucleotide triphosphate diphosphatase NUDT15</fullName>
    </recommendedName>
    <alternativeName>
        <fullName evidence="13">MutT homolog 2</fullName>
    </alternativeName>
    <alternativeName>
        <fullName evidence="15">Nucleoside diphosphate-linked moiety X motif 15</fullName>
    </alternativeName>
    <alternativeName>
        <fullName evidence="14">Nucleoside diphosphate-linked to another moiety X hydrolase 15</fullName>
    </alternativeName>
</protein>
<sequence>MAGNAKRPKVGVGVFIFSPLHPGCVLIGKRKGSDGQGTYGLPGGHLEFGEEWHECAKREIFEETGLTVKNVGFAAVVNSVILKEEYHYITIFMKTEIDTENGIGEPINTEPDKCEGWEWHEWNSKMFPSPLFRPLQDARAQGYNPFET</sequence>
<evidence type="ECO:0000256" key="16">
    <source>
        <dbReference type="RuleBase" id="RU003476"/>
    </source>
</evidence>
<comment type="catalytic activity">
    <reaction evidence="8">
        <text>a 2'-deoxyribonucleoside 5'-triphosphate + H2O = a 2'-deoxyribonucleoside 5'-phosphate + diphosphate + H(+)</text>
        <dbReference type="Rhea" id="RHEA:44644"/>
        <dbReference type="ChEBI" id="CHEBI:15377"/>
        <dbReference type="ChEBI" id="CHEBI:15378"/>
        <dbReference type="ChEBI" id="CHEBI:33019"/>
        <dbReference type="ChEBI" id="CHEBI:61560"/>
        <dbReference type="ChEBI" id="CHEBI:65317"/>
        <dbReference type="EC" id="3.6.1.9"/>
    </reaction>
</comment>
<evidence type="ECO:0000256" key="4">
    <source>
        <dbReference type="ARBA" id="ARBA00022723"/>
    </source>
</evidence>
<comment type="similarity">
    <text evidence="3 16">Belongs to the Nudix hydrolase family.</text>
</comment>
<dbReference type="GO" id="GO:0046872">
    <property type="term" value="F:metal ion binding"/>
    <property type="evidence" value="ECO:0007669"/>
    <property type="project" value="UniProtKB-KW"/>
</dbReference>
<evidence type="ECO:0000256" key="10">
    <source>
        <dbReference type="ARBA" id="ARBA00055812"/>
    </source>
</evidence>
<comment type="subunit">
    <text evidence="11">Homodimer. Interacts with PCNA; interaction is disrupted in response to UV irradiation.</text>
</comment>
<evidence type="ECO:0000256" key="7">
    <source>
        <dbReference type="ARBA" id="ARBA00023211"/>
    </source>
</evidence>
<comment type="function">
    <text evidence="10">May catalyze the hydrolysis of nucleoside triphosphates including dGTP, dTTP, dCTP, their oxidized forms like 8-oxo-dGTP and the prodrug thiopurine derivatives 6-thio-dGTP and 6-thio-GTP. Could also catalyze the hydrolysis of some nucleoside diphosphate derivatives. Hydrolyzes oxidized nucleosides triphosphates like 8-oxo-dGTP in vitro, but the specificity and efficiency towards these substrates are low. Therefore, the potential in vivo sanitizing role of this enzyme, that would consist in removing oxidatively damaged forms of nucleosides to prevent their incorporation into DNA, is unclear. Through the hydrolysis of thioguanosine triphosphates may participate in the catabolism of thiopurine drugs. May also have a role in DNA synthesis and cell cycle progression by stabilizing PCNA. Exhibits decapping activity towards dpCoA-capped RNAs in vitro.</text>
</comment>
<comment type="catalytic activity">
    <reaction evidence="9">
        <text>a ribonucleoside 5'-triphosphate + H2O = a ribonucleoside 5'-phosphate + diphosphate + H(+)</text>
        <dbReference type="Rhea" id="RHEA:23996"/>
        <dbReference type="ChEBI" id="CHEBI:15377"/>
        <dbReference type="ChEBI" id="CHEBI:15378"/>
        <dbReference type="ChEBI" id="CHEBI:33019"/>
        <dbReference type="ChEBI" id="CHEBI:58043"/>
        <dbReference type="ChEBI" id="CHEBI:61557"/>
        <dbReference type="EC" id="3.6.1.9"/>
    </reaction>
</comment>
<dbReference type="RefSeq" id="XP_020904822.1">
    <property type="nucleotide sequence ID" value="XM_021049163.2"/>
</dbReference>
<dbReference type="Gene3D" id="3.90.79.10">
    <property type="entry name" value="Nucleoside Triphosphate Pyrophosphohydrolase"/>
    <property type="match status" value="1"/>
</dbReference>
<evidence type="ECO:0000256" key="14">
    <source>
        <dbReference type="ARBA" id="ARBA00077398"/>
    </source>
</evidence>
<reference evidence="18" key="1">
    <citation type="submission" date="2022-11" db="UniProtKB">
        <authorList>
            <consortium name="EnsemblMetazoa"/>
        </authorList>
    </citation>
    <scope>IDENTIFICATION</scope>
</reference>
<dbReference type="PANTHER" id="PTHR16099">
    <property type="entry name" value="8-OXO-DGTP DIPHOSPHATES NUDT15"/>
    <property type="match status" value="1"/>
</dbReference>
<evidence type="ECO:0000256" key="6">
    <source>
        <dbReference type="ARBA" id="ARBA00022842"/>
    </source>
</evidence>
<keyword evidence="5 16" id="KW-0378">Hydrolase</keyword>
<evidence type="ECO:0000256" key="3">
    <source>
        <dbReference type="ARBA" id="ARBA00005582"/>
    </source>
</evidence>